<dbReference type="Gene3D" id="3.40.50.720">
    <property type="entry name" value="NAD(P)-binding Rossmann-like Domain"/>
    <property type="match status" value="1"/>
</dbReference>
<comment type="pathway">
    <text evidence="3">Nucleotide-sugar biosynthesis; UDP-alpha-D-xylose biosynthesis; UDP-alpha-D-xylose from UDP-alpha-D-glucuronate: step 1/1.</text>
</comment>
<sequence>MKYLITGGAGFIGSHLADRLLKDGHQITVIDNLSTGKLSNINHLRDDPNFTIKVASVMDYHTLEQLVEECDQIFHLAAAVGVKLIMENPVETIVTNVQGTENVLKLASYHDKKVLVASTSEVYGKLMEGNNGIDKLKEDGDWKLGPTSKRRWAYACSKAMDEFLSMAYYDEKKLPVVVARFFNTVGPRQTGTYGMVIPNFVQKALLNETIQVHGDGEQTRCFTYVKDAVDAIVKLMNTDDAEGEVFNIGGEEEISMNELASMVKELTDSESEIHHIPYEEVYGKGFEDMKRRTPDLAKIREAIGYEPTHTTEDILNNVIKYFRKESLVA</sequence>
<keyword evidence="9" id="KW-1133">Transmembrane helix</keyword>
<dbReference type="EMBL" id="JAJNDC010000002">
    <property type="protein sequence ID" value="MCW9713076.1"/>
    <property type="molecule type" value="Genomic_DNA"/>
</dbReference>
<evidence type="ECO:0000256" key="3">
    <source>
        <dbReference type="ARBA" id="ARBA00005100"/>
    </source>
</evidence>
<keyword evidence="13 15" id="KW-0456">Lyase</keyword>
<keyword evidence="8" id="KW-0735">Signal-anchor</keyword>
<organism evidence="15 16">
    <name type="scientific">Fodinibius salicampi</name>
    <dbReference type="NCBI Taxonomy" id="1920655"/>
    <lineage>
        <taxon>Bacteria</taxon>
        <taxon>Pseudomonadati</taxon>
        <taxon>Balneolota</taxon>
        <taxon>Balneolia</taxon>
        <taxon>Balneolales</taxon>
        <taxon>Balneolaceae</taxon>
        <taxon>Fodinibius</taxon>
    </lineage>
</organism>
<keyword evidence="7" id="KW-0210">Decarboxylase</keyword>
<evidence type="ECO:0000256" key="11">
    <source>
        <dbReference type="ARBA" id="ARBA00023034"/>
    </source>
</evidence>
<dbReference type="PANTHER" id="PTHR43078">
    <property type="entry name" value="UDP-GLUCURONIC ACID DECARBOXYLASE-RELATED"/>
    <property type="match status" value="1"/>
</dbReference>
<evidence type="ECO:0000256" key="7">
    <source>
        <dbReference type="ARBA" id="ARBA00022793"/>
    </source>
</evidence>
<comment type="cofactor">
    <cofactor evidence="1">
        <name>NAD(+)</name>
        <dbReference type="ChEBI" id="CHEBI:57540"/>
    </cofactor>
</comment>
<evidence type="ECO:0000256" key="12">
    <source>
        <dbReference type="ARBA" id="ARBA00023136"/>
    </source>
</evidence>
<name>A0ABT3PZ13_9BACT</name>
<keyword evidence="12" id="KW-0472">Membrane</keyword>
<evidence type="ECO:0000256" key="13">
    <source>
        <dbReference type="ARBA" id="ARBA00023239"/>
    </source>
</evidence>
<comment type="caution">
    <text evidence="15">The sequence shown here is derived from an EMBL/GenBank/DDBJ whole genome shotgun (WGS) entry which is preliminary data.</text>
</comment>
<dbReference type="Pfam" id="PF16363">
    <property type="entry name" value="GDP_Man_Dehyd"/>
    <property type="match status" value="1"/>
</dbReference>
<dbReference type="Proteomes" id="UP001207337">
    <property type="component" value="Unassembled WGS sequence"/>
</dbReference>
<dbReference type="InterPro" id="IPR016040">
    <property type="entry name" value="NAD(P)-bd_dom"/>
</dbReference>
<comment type="similarity">
    <text evidence="4">Belongs to the NAD(P)-dependent epimerase/dehydratase family. UDP-glucuronic acid decarboxylase subfamily.</text>
</comment>
<dbReference type="PRINTS" id="PR01713">
    <property type="entry name" value="NUCEPIMERASE"/>
</dbReference>
<keyword evidence="6" id="KW-0812">Transmembrane</keyword>
<keyword evidence="11" id="KW-0333">Golgi apparatus</keyword>
<evidence type="ECO:0000256" key="9">
    <source>
        <dbReference type="ARBA" id="ARBA00022989"/>
    </source>
</evidence>
<comment type="subcellular location">
    <subcellularLocation>
        <location evidence="2">Golgi apparatus</location>
        <location evidence="2">Golgi stack membrane</location>
        <topology evidence="2">Single-pass type II membrane protein</topology>
    </subcellularLocation>
</comment>
<gene>
    <name evidence="15" type="ORF">LQ318_09190</name>
</gene>
<dbReference type="GO" id="GO:0008446">
    <property type="term" value="F:GDP-mannose 4,6-dehydratase activity"/>
    <property type="evidence" value="ECO:0007669"/>
    <property type="project" value="UniProtKB-EC"/>
</dbReference>
<proteinExistence type="inferred from homology"/>
<evidence type="ECO:0000256" key="6">
    <source>
        <dbReference type="ARBA" id="ARBA00022692"/>
    </source>
</evidence>
<evidence type="ECO:0000256" key="1">
    <source>
        <dbReference type="ARBA" id="ARBA00001911"/>
    </source>
</evidence>
<evidence type="ECO:0000313" key="15">
    <source>
        <dbReference type="EMBL" id="MCW9713076.1"/>
    </source>
</evidence>
<dbReference type="EC" id="4.1.1.35" evidence="5"/>
<dbReference type="PANTHER" id="PTHR43078:SF6">
    <property type="entry name" value="UDP-GLUCURONIC ACID DECARBOXYLASE 1"/>
    <property type="match status" value="1"/>
</dbReference>
<evidence type="ECO:0000313" key="16">
    <source>
        <dbReference type="Proteomes" id="UP001207337"/>
    </source>
</evidence>
<reference evidence="15 16" key="1">
    <citation type="submission" date="2021-11" db="EMBL/GenBank/DDBJ databases">
        <title>Aliifidinibius sp. nov., a new bacterium isolated from saline soil.</title>
        <authorList>
            <person name="Galisteo C."/>
            <person name="De La Haba R."/>
            <person name="Sanchez-Porro C."/>
            <person name="Ventosa A."/>
        </authorList>
    </citation>
    <scope>NUCLEOTIDE SEQUENCE [LARGE SCALE GENOMIC DNA]</scope>
    <source>
        <strain evidence="15 16">KACC 190600</strain>
    </source>
</reference>
<feature type="domain" description="NAD(P)-binding" evidence="14">
    <location>
        <begin position="4"/>
        <end position="316"/>
    </location>
</feature>
<keyword evidence="16" id="KW-1185">Reference proteome</keyword>
<accession>A0ABT3PZ13</accession>
<dbReference type="InterPro" id="IPR036291">
    <property type="entry name" value="NAD(P)-bd_dom_sf"/>
</dbReference>
<dbReference type="RefSeq" id="WP_265789531.1">
    <property type="nucleotide sequence ID" value="NZ_BAABRS010000002.1"/>
</dbReference>
<evidence type="ECO:0000256" key="8">
    <source>
        <dbReference type="ARBA" id="ARBA00022968"/>
    </source>
</evidence>
<protein>
    <recommendedName>
        <fullName evidence="5">UDP-glucuronate decarboxylase</fullName>
        <ecNumber evidence="5">4.1.1.35</ecNumber>
    </recommendedName>
</protein>
<evidence type="ECO:0000256" key="4">
    <source>
        <dbReference type="ARBA" id="ARBA00007505"/>
    </source>
</evidence>
<keyword evidence="10" id="KW-0520">NAD</keyword>
<evidence type="ECO:0000256" key="10">
    <source>
        <dbReference type="ARBA" id="ARBA00023027"/>
    </source>
</evidence>
<evidence type="ECO:0000256" key="5">
    <source>
        <dbReference type="ARBA" id="ARBA00012290"/>
    </source>
</evidence>
<evidence type="ECO:0000259" key="14">
    <source>
        <dbReference type="Pfam" id="PF16363"/>
    </source>
</evidence>
<evidence type="ECO:0000256" key="2">
    <source>
        <dbReference type="ARBA" id="ARBA00004447"/>
    </source>
</evidence>
<dbReference type="InterPro" id="IPR044516">
    <property type="entry name" value="UXS-like"/>
</dbReference>
<dbReference type="SUPFAM" id="SSF51735">
    <property type="entry name" value="NAD(P)-binding Rossmann-fold domains"/>
    <property type="match status" value="1"/>
</dbReference>